<evidence type="ECO:0000259" key="9">
    <source>
        <dbReference type="PROSITE" id="PS50127"/>
    </source>
</evidence>
<dbReference type="InterPro" id="IPR000608">
    <property type="entry name" value="UBC"/>
</dbReference>
<evidence type="ECO:0000256" key="4">
    <source>
        <dbReference type="ARBA" id="ARBA00022786"/>
    </source>
</evidence>
<reference evidence="10 11" key="1">
    <citation type="submission" date="2024-10" db="EMBL/GenBank/DDBJ databases">
        <title>Updated reference genomes for cyclostephanoid diatoms.</title>
        <authorList>
            <person name="Roberts W.R."/>
            <person name="Alverson A.J."/>
        </authorList>
    </citation>
    <scope>NUCLEOTIDE SEQUENCE [LARGE SCALE GENOMIC DNA]</scope>
    <source>
        <strain evidence="10 11">AJA232-27</strain>
    </source>
</reference>
<dbReference type="Gene3D" id="1.10.8.10">
    <property type="entry name" value="DNA helicase RuvA subunit, C-terminal domain"/>
    <property type="match status" value="1"/>
</dbReference>
<name>A0ABD3N5W3_9STRA</name>
<evidence type="ECO:0000256" key="2">
    <source>
        <dbReference type="ARBA" id="ARBA00022679"/>
    </source>
</evidence>
<feature type="domain" description="UBA" evidence="8">
    <location>
        <begin position="163"/>
        <end position="204"/>
    </location>
</feature>
<dbReference type="Pfam" id="PF00627">
    <property type="entry name" value="UBA"/>
    <property type="match status" value="1"/>
</dbReference>
<feature type="active site" description="Glycyl thioester intermediate" evidence="6">
    <location>
        <position position="97"/>
    </location>
</feature>
<evidence type="ECO:0000256" key="6">
    <source>
        <dbReference type="PROSITE-ProRule" id="PRU10133"/>
    </source>
</evidence>
<keyword evidence="5 7" id="KW-0067">ATP-binding</keyword>
<dbReference type="PANTHER" id="PTHR24068">
    <property type="entry name" value="UBIQUITIN-CONJUGATING ENZYME E2"/>
    <property type="match status" value="1"/>
</dbReference>
<dbReference type="SUPFAM" id="SSF46934">
    <property type="entry name" value="UBA-like"/>
    <property type="match status" value="1"/>
</dbReference>
<dbReference type="InterPro" id="IPR009060">
    <property type="entry name" value="UBA-like_sf"/>
</dbReference>
<dbReference type="GO" id="GO:0005524">
    <property type="term" value="F:ATP binding"/>
    <property type="evidence" value="ECO:0007669"/>
    <property type="project" value="UniProtKB-UniRule"/>
</dbReference>
<evidence type="ECO:0000256" key="3">
    <source>
        <dbReference type="ARBA" id="ARBA00022741"/>
    </source>
</evidence>
<accession>A0ABD3N5W3</accession>
<dbReference type="PROSITE" id="PS50127">
    <property type="entry name" value="UBC_2"/>
    <property type="match status" value="1"/>
</dbReference>
<dbReference type="InterPro" id="IPR023313">
    <property type="entry name" value="UBQ-conjugating_AS"/>
</dbReference>
<dbReference type="SMART" id="SM00165">
    <property type="entry name" value="UBA"/>
    <property type="match status" value="1"/>
</dbReference>
<keyword evidence="3 7" id="KW-0547">Nucleotide-binding</keyword>
<comment type="caution">
    <text evidence="10">The sequence shown here is derived from an EMBL/GenBank/DDBJ whole genome shotgun (WGS) entry which is preliminary data.</text>
</comment>
<evidence type="ECO:0000256" key="1">
    <source>
        <dbReference type="ARBA" id="ARBA00012486"/>
    </source>
</evidence>
<organism evidence="10 11">
    <name type="scientific">Discostella pseudostelligera</name>
    <dbReference type="NCBI Taxonomy" id="259834"/>
    <lineage>
        <taxon>Eukaryota</taxon>
        <taxon>Sar</taxon>
        <taxon>Stramenopiles</taxon>
        <taxon>Ochrophyta</taxon>
        <taxon>Bacillariophyta</taxon>
        <taxon>Coscinodiscophyceae</taxon>
        <taxon>Thalassiosirophycidae</taxon>
        <taxon>Stephanodiscales</taxon>
        <taxon>Stephanodiscaceae</taxon>
        <taxon>Discostella</taxon>
    </lineage>
</organism>
<dbReference type="PROSITE" id="PS50030">
    <property type="entry name" value="UBA"/>
    <property type="match status" value="1"/>
</dbReference>
<proteinExistence type="inferred from homology"/>
<dbReference type="PROSITE" id="PS00183">
    <property type="entry name" value="UBC_1"/>
    <property type="match status" value="1"/>
</dbReference>
<dbReference type="Proteomes" id="UP001530293">
    <property type="component" value="Unassembled WGS sequence"/>
</dbReference>
<evidence type="ECO:0000256" key="5">
    <source>
        <dbReference type="ARBA" id="ARBA00022840"/>
    </source>
</evidence>
<dbReference type="GO" id="GO:0061631">
    <property type="term" value="F:ubiquitin conjugating enzyme activity"/>
    <property type="evidence" value="ECO:0007669"/>
    <property type="project" value="UniProtKB-EC"/>
</dbReference>
<dbReference type="SUPFAM" id="SSF54495">
    <property type="entry name" value="UBC-like"/>
    <property type="match status" value="1"/>
</dbReference>
<dbReference type="FunFam" id="3.10.110.10:FF:000037">
    <property type="entry name" value="ubiquitin-conjugating enzyme E2 27"/>
    <property type="match status" value="1"/>
</dbReference>
<dbReference type="Pfam" id="PF00179">
    <property type="entry name" value="UQ_con"/>
    <property type="match status" value="1"/>
</dbReference>
<gene>
    <name evidence="10" type="ORF">ACHAWU_009255</name>
</gene>
<dbReference type="EC" id="2.3.2.23" evidence="1"/>
<keyword evidence="4 7" id="KW-0833">Ubl conjugation pathway</keyword>
<evidence type="ECO:0000313" key="11">
    <source>
        <dbReference type="Proteomes" id="UP001530293"/>
    </source>
</evidence>
<sequence length="204" mass="22531">MASAGRVDKEIALICQPDSTSGVIAQVADDDKCVPSCPRGWRHLIGTITGPEGTPYEGGVFDVDIIIPTEYPFEPPKMKFITKIWHPNVSSQTGAICLDILKDQWSPALTIKTAMLSLQALLCSPEPSDPQDAQVARMYLDNKSEFDRTAQQWVQMYATPKSEASKNEAIERVCEMGFDRDSAKRALEEHKWDESAAVNALLGM</sequence>
<comment type="similarity">
    <text evidence="7">Belongs to the ubiquitin-conjugating enzyme family.</text>
</comment>
<evidence type="ECO:0000313" key="10">
    <source>
        <dbReference type="EMBL" id="KAL3770723.1"/>
    </source>
</evidence>
<dbReference type="InterPro" id="IPR016135">
    <property type="entry name" value="UBQ-conjugating_enzyme/RWD"/>
</dbReference>
<dbReference type="InterPro" id="IPR015940">
    <property type="entry name" value="UBA"/>
</dbReference>
<dbReference type="CDD" id="cd23800">
    <property type="entry name" value="UBCc_UBE2K"/>
    <property type="match status" value="1"/>
</dbReference>
<feature type="domain" description="UBC core" evidence="9">
    <location>
        <begin position="2"/>
        <end position="159"/>
    </location>
</feature>
<evidence type="ECO:0000256" key="7">
    <source>
        <dbReference type="RuleBase" id="RU362109"/>
    </source>
</evidence>
<dbReference type="EMBL" id="JALLBG020000037">
    <property type="protein sequence ID" value="KAL3770723.1"/>
    <property type="molecule type" value="Genomic_DNA"/>
</dbReference>
<dbReference type="Gene3D" id="3.10.110.10">
    <property type="entry name" value="Ubiquitin Conjugating Enzyme"/>
    <property type="match status" value="1"/>
</dbReference>
<keyword evidence="11" id="KW-1185">Reference proteome</keyword>
<protein>
    <recommendedName>
        <fullName evidence="1">E2 ubiquitin-conjugating enzyme</fullName>
        <ecNumber evidence="1">2.3.2.23</ecNumber>
    </recommendedName>
</protein>
<keyword evidence="2" id="KW-0808">Transferase</keyword>
<dbReference type="AlphaFoldDB" id="A0ABD3N5W3"/>
<evidence type="ECO:0000259" key="8">
    <source>
        <dbReference type="PROSITE" id="PS50030"/>
    </source>
</evidence>
<dbReference type="SMART" id="SM00212">
    <property type="entry name" value="UBCc"/>
    <property type="match status" value="1"/>
</dbReference>